<evidence type="ECO:0000256" key="7">
    <source>
        <dbReference type="ARBA" id="ARBA00022777"/>
    </source>
</evidence>
<evidence type="ECO:0000256" key="12">
    <source>
        <dbReference type="HAMAP-Rule" id="MF_01603"/>
    </source>
</evidence>
<comment type="function">
    <text evidence="1 12">Catalyzes the phosphorylation of D-glycero-D-manno-heptose 7-phosphate at the C-1 position to selectively form D-glycero-beta-D-manno-heptose-1,7-bisphosphate.</text>
</comment>
<keyword evidence="8 12" id="KW-0067">ATP-binding</keyword>
<accession>A0A8J7PIT6</accession>
<feature type="binding site" evidence="12">
    <location>
        <begin position="206"/>
        <end position="209"/>
    </location>
    <ligand>
        <name>ATP</name>
        <dbReference type="ChEBI" id="CHEBI:30616"/>
    </ligand>
</feature>
<dbReference type="InterPro" id="IPR029056">
    <property type="entry name" value="Ribokinase-like"/>
</dbReference>
<evidence type="ECO:0000256" key="6">
    <source>
        <dbReference type="ARBA" id="ARBA00022741"/>
    </source>
</evidence>
<dbReference type="GO" id="GO:0033786">
    <property type="term" value="F:heptose-1-phosphate adenylyltransferase activity"/>
    <property type="evidence" value="ECO:0007669"/>
    <property type="project" value="UniProtKB-UniRule"/>
</dbReference>
<keyword evidence="7 12" id="KW-0418">Kinase</keyword>
<dbReference type="InterPro" id="IPR002173">
    <property type="entry name" value="Carboh/pur_kinase_PfkB_CS"/>
</dbReference>
<comment type="function">
    <text evidence="2 12">Catalyzes the ADP transfer from ATP to D-glycero-beta-D-manno-heptose 1-phosphate, yielding ADP-D-glycero-beta-D-manno-heptose.</text>
</comment>
<evidence type="ECO:0000259" key="14">
    <source>
        <dbReference type="Pfam" id="PF01467"/>
    </source>
</evidence>
<dbReference type="InterPro" id="IPR023030">
    <property type="entry name" value="Bifunc_HldE"/>
</dbReference>
<dbReference type="GO" id="GO:0005524">
    <property type="term" value="F:ATP binding"/>
    <property type="evidence" value="ECO:0007669"/>
    <property type="project" value="UniProtKB-UniRule"/>
</dbReference>
<keyword evidence="9 12" id="KW-0511">Multifunctional enzyme</keyword>
<dbReference type="InterPro" id="IPR011611">
    <property type="entry name" value="PfkB_dom"/>
</dbReference>
<dbReference type="Gene3D" id="3.40.50.620">
    <property type="entry name" value="HUPs"/>
    <property type="match status" value="1"/>
</dbReference>
<dbReference type="PROSITE" id="PS00584">
    <property type="entry name" value="PFKB_KINASES_2"/>
    <property type="match status" value="1"/>
</dbReference>
<dbReference type="Pfam" id="PF00294">
    <property type="entry name" value="PfkB"/>
    <property type="match status" value="1"/>
</dbReference>
<comment type="catalytic activity">
    <reaction evidence="12">
        <text>D-glycero-beta-D-manno-heptose 7-phosphate + ATP = D-glycero-beta-D-manno-heptose 1,7-bisphosphate + ADP + H(+)</text>
        <dbReference type="Rhea" id="RHEA:27473"/>
        <dbReference type="ChEBI" id="CHEBI:15378"/>
        <dbReference type="ChEBI" id="CHEBI:30616"/>
        <dbReference type="ChEBI" id="CHEBI:60204"/>
        <dbReference type="ChEBI" id="CHEBI:60208"/>
        <dbReference type="ChEBI" id="CHEBI:456216"/>
        <dbReference type="EC" id="2.7.1.167"/>
    </reaction>
</comment>
<dbReference type="EMBL" id="JAFKGL010000011">
    <property type="protein sequence ID" value="MBN9412517.1"/>
    <property type="molecule type" value="Genomic_DNA"/>
</dbReference>
<keyword evidence="4 12" id="KW-0808">Transferase</keyword>
<protein>
    <recommendedName>
        <fullName evidence="12">Bifunctional protein HldE</fullName>
    </recommendedName>
    <domain>
        <recommendedName>
            <fullName evidence="12">D-beta-D-heptose 7-phosphate kinase</fullName>
            <ecNumber evidence="12">2.7.1.167</ecNumber>
        </recommendedName>
        <alternativeName>
            <fullName evidence="12">D-beta-D-heptose 7-phosphotransferase</fullName>
        </alternativeName>
        <alternativeName>
            <fullName evidence="12">D-glycero-beta-D-manno-heptose-7-phosphate kinase</fullName>
        </alternativeName>
    </domain>
    <domain>
        <recommendedName>
            <fullName evidence="12">D-beta-D-heptose 1-phosphate adenylyltransferase</fullName>
            <ecNumber evidence="12">2.7.7.70</ecNumber>
        </recommendedName>
        <alternativeName>
            <fullName evidence="12">D-glycero-beta-D-manno-heptose 1-phosphate adenylyltransferase</fullName>
        </alternativeName>
    </domain>
</protein>
<dbReference type="EC" id="2.7.1.167" evidence="12"/>
<feature type="domain" description="Carbohydrate kinase PfkB" evidence="13">
    <location>
        <begin position="17"/>
        <end position="314"/>
    </location>
</feature>
<dbReference type="Pfam" id="PF01467">
    <property type="entry name" value="CTP_transf_like"/>
    <property type="match status" value="1"/>
</dbReference>
<evidence type="ECO:0000313" key="15">
    <source>
        <dbReference type="EMBL" id="MBN9412517.1"/>
    </source>
</evidence>
<evidence type="ECO:0000256" key="2">
    <source>
        <dbReference type="ARBA" id="ARBA00003753"/>
    </source>
</evidence>
<dbReference type="SUPFAM" id="SSF53613">
    <property type="entry name" value="Ribokinase-like"/>
    <property type="match status" value="1"/>
</dbReference>
<comment type="catalytic activity">
    <reaction evidence="11 12">
        <text>D-glycero-beta-D-manno-heptose 1-phosphate + ATP + H(+) = ADP-D-glycero-beta-D-manno-heptose + diphosphate</text>
        <dbReference type="Rhea" id="RHEA:27465"/>
        <dbReference type="ChEBI" id="CHEBI:15378"/>
        <dbReference type="ChEBI" id="CHEBI:30616"/>
        <dbReference type="ChEBI" id="CHEBI:33019"/>
        <dbReference type="ChEBI" id="CHEBI:59967"/>
        <dbReference type="ChEBI" id="CHEBI:61593"/>
        <dbReference type="EC" id="2.7.7.70"/>
    </reaction>
</comment>
<dbReference type="GO" id="GO:0005829">
    <property type="term" value="C:cytosol"/>
    <property type="evidence" value="ECO:0007669"/>
    <property type="project" value="TreeGrafter"/>
</dbReference>
<evidence type="ECO:0000256" key="5">
    <source>
        <dbReference type="ARBA" id="ARBA00022695"/>
    </source>
</evidence>
<dbReference type="PANTHER" id="PTHR46969:SF1">
    <property type="entry name" value="BIFUNCTIONAL PROTEIN HLDE"/>
    <property type="match status" value="1"/>
</dbReference>
<organism evidence="15 16">
    <name type="scientific">Candidatus Paracaedimonas acanthamoebae</name>
    <dbReference type="NCBI Taxonomy" id="244581"/>
    <lineage>
        <taxon>Bacteria</taxon>
        <taxon>Pseudomonadati</taxon>
        <taxon>Pseudomonadota</taxon>
        <taxon>Alphaproteobacteria</taxon>
        <taxon>Holosporales</taxon>
        <taxon>Caedimonadaceae</taxon>
        <taxon>Candidatus Paracaedimonas</taxon>
    </lineage>
</organism>
<dbReference type="GO" id="GO:0016773">
    <property type="term" value="F:phosphotransferase activity, alcohol group as acceptor"/>
    <property type="evidence" value="ECO:0007669"/>
    <property type="project" value="InterPro"/>
</dbReference>
<sequence length="489" mass="53515">MISSADFDSYFDQLAQTRLLCLGDIMLDCFMYGRVERISPEAPVPVFHMTHKTTSVGGAGNVVRNLSALGVETSFCGLIGKDNEGEELTKLIDELPRTKGNLIQDPYRPTTHKIRYLAHNQQILRADNEATFPLSSDIQVQVRRYFQDQLPLVGGVIFSDYGKGMLHPALLKELLSLAKQAGKPVIVDPKGSDYSIYQGATVLTPNLKELAQATRMPVSTDEQIVEAALSLIHKYDIGAVLVTRSEQGMSLIRADQESFHIPTHAIEVFDVSGAGDTVIAAFSAFLLGGASFEEAAYLANVAAGLVVAKVGTATVGSDEIQHILKKKNISSIKSKDVNLSEANDMVIQWKRQGLKIGFTNGCFDLLHPGHIALLREAKSKCDKLIVGLNSNKSIQRLKGSQRPIQSEEARATVLASLEMVDMVVIFEEDTPINLIHTLRPDVLIKGADYTVDKVVGAREVQSWGGEVLLVELIPEQSTTRTVHKIKEVQ</sequence>
<evidence type="ECO:0000256" key="3">
    <source>
        <dbReference type="ARBA" id="ARBA00004713"/>
    </source>
</evidence>
<comment type="subunit">
    <text evidence="12">Homodimer.</text>
</comment>
<dbReference type="UniPathway" id="UPA00356">
    <property type="reaction ID" value="UER00437"/>
</dbReference>
<dbReference type="EC" id="2.7.7.70" evidence="12"/>
<dbReference type="InterPro" id="IPR011914">
    <property type="entry name" value="RfaE_dom_II"/>
</dbReference>
<comment type="pathway">
    <text evidence="3">Bacterial outer membrane biogenesis; LPS core biosynthesis.</text>
</comment>
<dbReference type="HAMAP" id="MF_01603">
    <property type="entry name" value="HldE"/>
    <property type="match status" value="1"/>
</dbReference>
<comment type="caution">
    <text evidence="15">The sequence shown here is derived from an EMBL/GenBank/DDBJ whole genome shotgun (WGS) entry which is preliminary data.</text>
</comment>
<comment type="similarity">
    <text evidence="12">In the N-terminal section; belongs to the carbohydrate kinase PfkB family.</text>
</comment>
<dbReference type="FunFam" id="3.40.1190.20:FF:000002">
    <property type="entry name" value="Bifunctional protein HldE"/>
    <property type="match status" value="1"/>
</dbReference>
<feature type="domain" description="Cytidyltransferase-like" evidence="14">
    <location>
        <begin position="358"/>
        <end position="463"/>
    </location>
</feature>
<keyword evidence="10 12" id="KW-0119">Carbohydrate metabolism</keyword>
<evidence type="ECO:0000259" key="13">
    <source>
        <dbReference type="Pfam" id="PF00294"/>
    </source>
</evidence>
<comment type="pathway">
    <text evidence="12">Nucleotide-sugar biosynthesis; ADP-L-glycero-beta-D-manno-heptose biosynthesis; ADP-L-glycero-beta-D-manno-heptose from D-glycero-beta-D-manno-heptose 7-phosphate: step 3/4.</text>
</comment>
<keyword evidence="6 12" id="KW-0547">Nucleotide-binding</keyword>
<evidence type="ECO:0000256" key="4">
    <source>
        <dbReference type="ARBA" id="ARBA00022679"/>
    </source>
</evidence>
<dbReference type="SUPFAM" id="SSF52374">
    <property type="entry name" value="Nucleotidylyl transferase"/>
    <property type="match status" value="1"/>
</dbReference>
<dbReference type="Proteomes" id="UP000664414">
    <property type="component" value="Unassembled WGS sequence"/>
</dbReference>
<evidence type="ECO:0000256" key="9">
    <source>
        <dbReference type="ARBA" id="ARBA00023268"/>
    </source>
</evidence>
<dbReference type="GO" id="GO:0009244">
    <property type="term" value="P:lipopolysaccharide core region biosynthetic process"/>
    <property type="evidence" value="ECO:0007669"/>
    <property type="project" value="UniProtKB-UniPathway"/>
</dbReference>
<dbReference type="GO" id="GO:0033785">
    <property type="term" value="F:heptose 7-phosphate kinase activity"/>
    <property type="evidence" value="ECO:0007669"/>
    <property type="project" value="UniProtKB-UniRule"/>
</dbReference>
<dbReference type="GO" id="GO:0097171">
    <property type="term" value="P:ADP-L-glycero-beta-D-manno-heptose biosynthetic process"/>
    <property type="evidence" value="ECO:0007669"/>
    <property type="project" value="UniProtKB-UniPathway"/>
</dbReference>
<dbReference type="NCBIfam" id="TIGR02198">
    <property type="entry name" value="rfaE_dom_I"/>
    <property type="match status" value="1"/>
</dbReference>
<keyword evidence="5 12" id="KW-0548">Nucleotidyltransferase</keyword>
<evidence type="ECO:0000256" key="10">
    <source>
        <dbReference type="ARBA" id="ARBA00023277"/>
    </source>
</evidence>
<dbReference type="InterPro" id="IPR011913">
    <property type="entry name" value="RfaE_dom_I"/>
</dbReference>
<dbReference type="CDD" id="cd01172">
    <property type="entry name" value="RfaE_like"/>
    <property type="match status" value="1"/>
</dbReference>
<evidence type="ECO:0000256" key="8">
    <source>
        <dbReference type="ARBA" id="ARBA00022840"/>
    </source>
</evidence>
<dbReference type="UniPathway" id="UPA00958"/>
<evidence type="ECO:0000313" key="16">
    <source>
        <dbReference type="Proteomes" id="UP000664414"/>
    </source>
</evidence>
<feature type="region of interest" description="Ribokinase" evidence="12">
    <location>
        <begin position="1"/>
        <end position="330"/>
    </location>
</feature>
<dbReference type="NCBIfam" id="TIGR02199">
    <property type="entry name" value="rfaE_dom_II"/>
    <property type="match status" value="1"/>
</dbReference>
<proteinExistence type="inferred from homology"/>
<reference evidence="15" key="1">
    <citation type="submission" date="2021-02" db="EMBL/GenBank/DDBJ databases">
        <title>Thiocyanate and organic carbon inputs drive convergent selection for specific autotrophic Afipia and Thiobacillus strains within complex microbiomes.</title>
        <authorList>
            <person name="Huddy R.J."/>
            <person name="Sachdeva R."/>
            <person name="Kadzinga F."/>
            <person name="Kantor R.S."/>
            <person name="Harrison S.T.L."/>
            <person name="Banfield J.F."/>
        </authorList>
    </citation>
    <scope>NUCLEOTIDE SEQUENCE</scope>
    <source>
        <strain evidence="15">SCN18_10_11_15_R4_P_38_20</strain>
    </source>
</reference>
<feature type="active site" evidence="12">
    <location>
        <position position="276"/>
    </location>
</feature>
<evidence type="ECO:0000256" key="11">
    <source>
        <dbReference type="ARBA" id="ARBA00047428"/>
    </source>
</evidence>
<comment type="pathway">
    <text evidence="12">Nucleotide-sugar biosynthesis; ADP-L-glycero-beta-D-manno-heptose biosynthesis; ADP-L-glycero-beta-D-manno-heptose from D-glycero-beta-D-manno-heptose 7-phosphate: step 1/4.</text>
</comment>
<feature type="region of interest" description="Cytidylyltransferase" evidence="12">
    <location>
        <begin position="358"/>
        <end position="489"/>
    </location>
</feature>
<dbReference type="NCBIfam" id="TIGR00125">
    <property type="entry name" value="cyt_tran_rel"/>
    <property type="match status" value="1"/>
</dbReference>
<dbReference type="Gene3D" id="3.40.1190.20">
    <property type="match status" value="1"/>
</dbReference>
<dbReference type="PANTHER" id="PTHR46969">
    <property type="entry name" value="BIFUNCTIONAL PROTEIN HLDE"/>
    <property type="match status" value="1"/>
</dbReference>
<evidence type="ECO:0000256" key="1">
    <source>
        <dbReference type="ARBA" id="ARBA00002319"/>
    </source>
</evidence>
<dbReference type="InterPro" id="IPR014729">
    <property type="entry name" value="Rossmann-like_a/b/a_fold"/>
</dbReference>
<dbReference type="AlphaFoldDB" id="A0A8J7PIT6"/>
<name>A0A8J7PIT6_9PROT</name>
<comment type="similarity">
    <text evidence="12">In the C-terminal section; belongs to the cytidylyltransferase family.</text>
</comment>
<dbReference type="InterPro" id="IPR004821">
    <property type="entry name" value="Cyt_trans-like"/>
</dbReference>
<gene>
    <name evidence="15" type="primary">rfaE1</name>
    <name evidence="12" type="synonym">hldE</name>
    <name evidence="15" type="ORF">J0H12_01125</name>
</gene>